<keyword evidence="1" id="KW-1133">Transmembrane helix</keyword>
<proteinExistence type="predicted"/>
<dbReference type="EMBL" id="AP019782">
    <property type="protein sequence ID" value="BBL71756.1"/>
    <property type="molecule type" value="Genomic_DNA"/>
</dbReference>
<keyword evidence="3" id="KW-1185">Reference proteome</keyword>
<dbReference type="Proteomes" id="UP000824988">
    <property type="component" value="Chromosome"/>
</dbReference>
<dbReference type="RefSeq" id="WP_054774361.1">
    <property type="nucleotide sequence ID" value="NZ_AP019782.1"/>
</dbReference>
<protein>
    <submittedName>
        <fullName evidence="2">Uncharacterized protein</fullName>
    </submittedName>
</protein>
<evidence type="ECO:0000313" key="3">
    <source>
        <dbReference type="Proteomes" id="UP000824988"/>
    </source>
</evidence>
<name>A0A8D5AIV3_9GAMM</name>
<accession>A0A8D5AIV3</accession>
<feature type="transmembrane region" description="Helical" evidence="1">
    <location>
        <begin position="93"/>
        <end position="113"/>
    </location>
</feature>
<evidence type="ECO:0000256" key="1">
    <source>
        <dbReference type="SAM" id="Phobius"/>
    </source>
</evidence>
<gene>
    <name evidence="2" type="ORF">MoryE10_23620</name>
</gene>
<sequence>MNEKPRYPKDDEVKVEWKPLHIAIIVLSVVVIWPLFYCVTDLAKTLPNKLFSVAGLNIDIIGVVVASLKTPYYGSFSDGGKIEVTRANVEKKYFQYGMWLIAMGFFLQALGTLL</sequence>
<dbReference type="AlphaFoldDB" id="A0A8D5AIV3"/>
<organism evidence="2 3">
    <name type="scientific">Methylogaea oryzae</name>
    <dbReference type="NCBI Taxonomy" id="1295382"/>
    <lineage>
        <taxon>Bacteria</taxon>
        <taxon>Pseudomonadati</taxon>
        <taxon>Pseudomonadota</taxon>
        <taxon>Gammaproteobacteria</taxon>
        <taxon>Methylococcales</taxon>
        <taxon>Methylococcaceae</taxon>
        <taxon>Methylogaea</taxon>
    </lineage>
</organism>
<keyword evidence="1" id="KW-0472">Membrane</keyword>
<dbReference type="KEGG" id="moz:MoryE10_23620"/>
<keyword evidence="1" id="KW-0812">Transmembrane</keyword>
<feature type="transmembrane region" description="Helical" evidence="1">
    <location>
        <begin position="20"/>
        <end position="39"/>
    </location>
</feature>
<reference evidence="2" key="1">
    <citation type="submission" date="2019-06" db="EMBL/GenBank/DDBJ databases">
        <title>Complete genome sequence of Methylogaea oryzae strain JCM16910.</title>
        <authorList>
            <person name="Asakawa S."/>
        </authorList>
    </citation>
    <scope>NUCLEOTIDE SEQUENCE</scope>
    <source>
        <strain evidence="2">E10</strain>
    </source>
</reference>
<evidence type="ECO:0000313" key="2">
    <source>
        <dbReference type="EMBL" id="BBL71756.1"/>
    </source>
</evidence>